<dbReference type="AlphaFoldDB" id="A0AAD5MK78"/>
<protein>
    <submittedName>
        <fullName evidence="2">Uncharacterized protein</fullName>
    </submittedName>
</protein>
<name>A0AAD5MK78_PARTN</name>
<gene>
    <name evidence="2" type="ORF">KIN20_015748</name>
</gene>
<sequence length="67" mass="7375">MSGNQSVIVPVRIPSSLVICSTSILERTFVKKTKSQASVECEEPNRTVDVLGSTKTDHMEQPQTEVQ</sequence>
<evidence type="ECO:0000313" key="2">
    <source>
        <dbReference type="EMBL" id="KAJ1357573.1"/>
    </source>
</evidence>
<reference evidence="2" key="1">
    <citation type="submission" date="2021-06" db="EMBL/GenBank/DDBJ databases">
        <title>Parelaphostrongylus tenuis whole genome reference sequence.</title>
        <authorList>
            <person name="Garwood T.J."/>
            <person name="Larsen P.A."/>
            <person name="Fountain-Jones N.M."/>
            <person name="Garbe J.R."/>
            <person name="Macchietto M.G."/>
            <person name="Kania S.A."/>
            <person name="Gerhold R.W."/>
            <person name="Richards J.E."/>
            <person name="Wolf T.M."/>
        </authorList>
    </citation>
    <scope>NUCLEOTIDE SEQUENCE</scope>
    <source>
        <strain evidence="2">MNPRO001-30</strain>
        <tissue evidence="2">Meninges</tissue>
    </source>
</reference>
<keyword evidence="3" id="KW-1185">Reference proteome</keyword>
<dbReference type="EMBL" id="JAHQIW010003181">
    <property type="protein sequence ID" value="KAJ1357573.1"/>
    <property type="molecule type" value="Genomic_DNA"/>
</dbReference>
<proteinExistence type="predicted"/>
<feature type="region of interest" description="Disordered" evidence="1">
    <location>
        <begin position="44"/>
        <end position="67"/>
    </location>
</feature>
<evidence type="ECO:0000313" key="3">
    <source>
        <dbReference type="Proteomes" id="UP001196413"/>
    </source>
</evidence>
<accession>A0AAD5MK78</accession>
<dbReference type="Proteomes" id="UP001196413">
    <property type="component" value="Unassembled WGS sequence"/>
</dbReference>
<organism evidence="2 3">
    <name type="scientific">Parelaphostrongylus tenuis</name>
    <name type="common">Meningeal worm</name>
    <dbReference type="NCBI Taxonomy" id="148309"/>
    <lineage>
        <taxon>Eukaryota</taxon>
        <taxon>Metazoa</taxon>
        <taxon>Ecdysozoa</taxon>
        <taxon>Nematoda</taxon>
        <taxon>Chromadorea</taxon>
        <taxon>Rhabditida</taxon>
        <taxon>Rhabditina</taxon>
        <taxon>Rhabditomorpha</taxon>
        <taxon>Strongyloidea</taxon>
        <taxon>Metastrongylidae</taxon>
        <taxon>Parelaphostrongylus</taxon>
    </lineage>
</organism>
<evidence type="ECO:0000256" key="1">
    <source>
        <dbReference type="SAM" id="MobiDB-lite"/>
    </source>
</evidence>
<comment type="caution">
    <text evidence="2">The sequence shown here is derived from an EMBL/GenBank/DDBJ whole genome shotgun (WGS) entry which is preliminary data.</text>
</comment>